<reference evidence="1 2" key="1">
    <citation type="submission" date="2021-05" db="EMBL/GenBank/DDBJ databases">
        <title>Genome Assembly of Synthetic Allotetraploid Brassica napus Reveals Homoeologous Exchanges between Subgenomes.</title>
        <authorList>
            <person name="Davis J.T."/>
        </authorList>
    </citation>
    <scope>NUCLEOTIDE SEQUENCE [LARGE SCALE GENOMIC DNA]</scope>
    <source>
        <strain evidence="2">cv. Da-Ae</strain>
        <tissue evidence="1">Seedling</tissue>
    </source>
</reference>
<feature type="non-terminal residue" evidence="1">
    <location>
        <position position="1"/>
    </location>
</feature>
<accession>A0ABQ8BMG1</accession>
<evidence type="ECO:0000313" key="2">
    <source>
        <dbReference type="Proteomes" id="UP000824890"/>
    </source>
</evidence>
<name>A0ABQ8BMG1_BRANA</name>
<keyword evidence="2" id="KW-1185">Reference proteome</keyword>
<dbReference type="EMBL" id="JAGKQM010000010">
    <property type="protein sequence ID" value="KAH0905998.1"/>
    <property type="molecule type" value="Genomic_DNA"/>
</dbReference>
<comment type="caution">
    <text evidence="1">The sequence shown here is derived from an EMBL/GenBank/DDBJ whole genome shotgun (WGS) entry which is preliminary data.</text>
</comment>
<gene>
    <name evidence="1" type="ORF">HID58_037825</name>
</gene>
<protein>
    <submittedName>
        <fullName evidence="1">Uncharacterized protein</fullName>
    </submittedName>
</protein>
<proteinExistence type="predicted"/>
<organism evidence="1 2">
    <name type="scientific">Brassica napus</name>
    <name type="common">Rape</name>
    <dbReference type="NCBI Taxonomy" id="3708"/>
    <lineage>
        <taxon>Eukaryota</taxon>
        <taxon>Viridiplantae</taxon>
        <taxon>Streptophyta</taxon>
        <taxon>Embryophyta</taxon>
        <taxon>Tracheophyta</taxon>
        <taxon>Spermatophyta</taxon>
        <taxon>Magnoliopsida</taxon>
        <taxon>eudicotyledons</taxon>
        <taxon>Gunneridae</taxon>
        <taxon>Pentapetalae</taxon>
        <taxon>rosids</taxon>
        <taxon>malvids</taxon>
        <taxon>Brassicales</taxon>
        <taxon>Brassicaceae</taxon>
        <taxon>Brassiceae</taxon>
        <taxon>Brassica</taxon>
    </lineage>
</organism>
<dbReference type="Proteomes" id="UP000824890">
    <property type="component" value="Unassembled WGS sequence"/>
</dbReference>
<sequence length="68" mass="7777">WGGDGESGTAIPRQLRWISFWVTREALGKNNLKIPVAAIYNEYDRIKPGRGVLSPIPHQLRMYLLLRS</sequence>
<evidence type="ECO:0000313" key="1">
    <source>
        <dbReference type="EMBL" id="KAH0905998.1"/>
    </source>
</evidence>